<keyword evidence="4" id="KW-1003">Cell membrane</keyword>
<dbReference type="AlphaFoldDB" id="A0A318LYD7"/>
<evidence type="ECO:0000313" key="15">
    <source>
        <dbReference type="Proteomes" id="UP000247892"/>
    </source>
</evidence>
<feature type="transmembrane region" description="Helical" evidence="13">
    <location>
        <begin position="12"/>
        <end position="32"/>
    </location>
</feature>
<evidence type="ECO:0000256" key="13">
    <source>
        <dbReference type="SAM" id="Phobius"/>
    </source>
</evidence>
<dbReference type="Proteomes" id="UP000247892">
    <property type="component" value="Unassembled WGS sequence"/>
</dbReference>
<comment type="cofactor">
    <cofactor evidence="1">
        <name>Zn(2+)</name>
        <dbReference type="ChEBI" id="CHEBI:29105"/>
    </cofactor>
</comment>
<dbReference type="OrthoDB" id="9800627at2"/>
<organism evidence="14 15">
    <name type="scientific">Prauserella flavalba</name>
    <dbReference type="NCBI Taxonomy" id="1477506"/>
    <lineage>
        <taxon>Bacteria</taxon>
        <taxon>Bacillati</taxon>
        <taxon>Actinomycetota</taxon>
        <taxon>Actinomycetes</taxon>
        <taxon>Pseudonocardiales</taxon>
        <taxon>Pseudonocardiaceae</taxon>
        <taxon>Prauserella</taxon>
    </lineage>
</organism>
<keyword evidence="11" id="KW-0482">Metalloprotease</keyword>
<dbReference type="GO" id="GO:0005886">
    <property type="term" value="C:plasma membrane"/>
    <property type="evidence" value="ECO:0007669"/>
    <property type="project" value="UniProtKB-SubCell"/>
</dbReference>
<dbReference type="PANTHER" id="PTHR35864">
    <property type="entry name" value="ZINC METALLOPROTEASE MJ0611-RELATED"/>
    <property type="match status" value="1"/>
</dbReference>
<evidence type="ECO:0000256" key="2">
    <source>
        <dbReference type="ARBA" id="ARBA00004651"/>
    </source>
</evidence>
<evidence type="ECO:0000256" key="8">
    <source>
        <dbReference type="ARBA" id="ARBA00022801"/>
    </source>
</evidence>
<feature type="transmembrane region" description="Helical" evidence="13">
    <location>
        <begin position="212"/>
        <end position="232"/>
    </location>
</feature>
<evidence type="ECO:0000256" key="5">
    <source>
        <dbReference type="ARBA" id="ARBA00022670"/>
    </source>
</evidence>
<comment type="subcellular location">
    <subcellularLocation>
        <location evidence="2">Cell membrane</location>
        <topology evidence="2">Multi-pass membrane protein</topology>
    </subcellularLocation>
</comment>
<feature type="transmembrane region" description="Helical" evidence="13">
    <location>
        <begin position="100"/>
        <end position="122"/>
    </location>
</feature>
<accession>A0A318LYD7</accession>
<dbReference type="RefSeq" id="WP_110338282.1">
    <property type="nucleotide sequence ID" value="NZ_JBHVKT010000015.1"/>
</dbReference>
<feature type="transmembrane region" description="Helical" evidence="13">
    <location>
        <begin position="169"/>
        <end position="191"/>
    </location>
</feature>
<evidence type="ECO:0000313" key="14">
    <source>
        <dbReference type="EMBL" id="PXY34130.1"/>
    </source>
</evidence>
<evidence type="ECO:0000256" key="4">
    <source>
        <dbReference type="ARBA" id="ARBA00022475"/>
    </source>
</evidence>
<dbReference type="GO" id="GO:0006508">
    <property type="term" value="P:proteolysis"/>
    <property type="evidence" value="ECO:0007669"/>
    <property type="project" value="UniProtKB-KW"/>
</dbReference>
<feature type="transmembrane region" description="Helical" evidence="13">
    <location>
        <begin position="44"/>
        <end position="63"/>
    </location>
</feature>
<dbReference type="GO" id="GO:0046872">
    <property type="term" value="F:metal ion binding"/>
    <property type="evidence" value="ECO:0007669"/>
    <property type="project" value="UniProtKB-KW"/>
</dbReference>
<proteinExistence type="inferred from homology"/>
<comment type="caution">
    <text evidence="14">The sequence shown here is derived from an EMBL/GenBank/DDBJ whole genome shotgun (WGS) entry which is preliminary data.</text>
</comment>
<dbReference type="InterPro" id="IPR052348">
    <property type="entry name" value="Metallopeptidase_M50B"/>
</dbReference>
<evidence type="ECO:0000256" key="3">
    <source>
        <dbReference type="ARBA" id="ARBA00007931"/>
    </source>
</evidence>
<evidence type="ECO:0000256" key="1">
    <source>
        <dbReference type="ARBA" id="ARBA00001947"/>
    </source>
</evidence>
<dbReference type="InterPro" id="IPR044537">
    <property type="entry name" value="Rip2-like"/>
</dbReference>
<dbReference type="GO" id="GO:0008237">
    <property type="term" value="F:metallopeptidase activity"/>
    <property type="evidence" value="ECO:0007669"/>
    <property type="project" value="UniProtKB-KW"/>
</dbReference>
<keyword evidence="12 13" id="KW-0472">Membrane</keyword>
<comment type="similarity">
    <text evidence="3">Belongs to the peptidase M50B family.</text>
</comment>
<keyword evidence="10 13" id="KW-1133">Transmembrane helix</keyword>
<evidence type="ECO:0000256" key="12">
    <source>
        <dbReference type="ARBA" id="ARBA00023136"/>
    </source>
</evidence>
<evidence type="ECO:0000256" key="7">
    <source>
        <dbReference type="ARBA" id="ARBA00022723"/>
    </source>
</evidence>
<reference evidence="14 15" key="1">
    <citation type="submission" date="2016-07" db="EMBL/GenBank/DDBJ databases">
        <title>Draft genome sequence of Prauserella sp. YIM 121212, isolated from alkaline soil.</title>
        <authorList>
            <person name="Ruckert C."/>
            <person name="Albersmeier A."/>
            <person name="Jiang C.-L."/>
            <person name="Jiang Y."/>
            <person name="Kalinowski J."/>
            <person name="Schneider O."/>
            <person name="Winkler A."/>
            <person name="Zotchev S.B."/>
        </authorList>
    </citation>
    <scope>NUCLEOTIDE SEQUENCE [LARGE SCALE GENOMIC DNA]</scope>
    <source>
        <strain evidence="14 15">YIM 121212</strain>
    </source>
</reference>
<keyword evidence="6 13" id="KW-0812">Transmembrane</keyword>
<keyword evidence="7" id="KW-0479">Metal-binding</keyword>
<sequence>MQRSVVRPSLLFYAILLATIAGGVLTAFVAPWTATTGMLERDALGTLGIVVLVLGGWALSLTLHEFGHAIVAYKGGDHEVAHKGYLTMDIRRYTDPVMSLVLPLIILAIGGIPLPGGAVWINRWALRNRSVASWVSLAGPLSNLAIGVVLTVVVVFIDMPIGLAMGLSYLASLQILAFVINILPVPGLDGFGAIEPYLSPQAREFGAKARPWAPLVLFALIIGLPGFADVLWDFTDFIFGAVGGDEVLSDFGQMGFMFWRY</sequence>
<gene>
    <name evidence="14" type="ORF">BA062_16195</name>
</gene>
<keyword evidence="8" id="KW-0378">Hydrolase</keyword>
<protein>
    <submittedName>
        <fullName evidence="14">Peptidase M50</fullName>
    </submittedName>
</protein>
<evidence type="ECO:0000256" key="9">
    <source>
        <dbReference type="ARBA" id="ARBA00022833"/>
    </source>
</evidence>
<feature type="transmembrane region" description="Helical" evidence="13">
    <location>
        <begin position="134"/>
        <end position="157"/>
    </location>
</feature>
<keyword evidence="15" id="KW-1185">Reference proteome</keyword>
<evidence type="ECO:0000256" key="10">
    <source>
        <dbReference type="ARBA" id="ARBA00022989"/>
    </source>
</evidence>
<dbReference type="PANTHER" id="PTHR35864:SF1">
    <property type="entry name" value="ZINC METALLOPROTEASE YWHC-RELATED"/>
    <property type="match status" value="1"/>
</dbReference>
<keyword evidence="9" id="KW-0862">Zinc</keyword>
<evidence type="ECO:0000256" key="11">
    <source>
        <dbReference type="ARBA" id="ARBA00023049"/>
    </source>
</evidence>
<dbReference type="CDD" id="cd06158">
    <property type="entry name" value="S2P-M50_like_1"/>
    <property type="match status" value="1"/>
</dbReference>
<dbReference type="EMBL" id="MASU01000006">
    <property type="protein sequence ID" value="PXY34130.1"/>
    <property type="molecule type" value="Genomic_DNA"/>
</dbReference>
<name>A0A318LYD7_9PSEU</name>
<keyword evidence="5" id="KW-0645">Protease</keyword>
<evidence type="ECO:0000256" key="6">
    <source>
        <dbReference type="ARBA" id="ARBA00022692"/>
    </source>
</evidence>